<organism evidence="1 2">
    <name type="scientific">Rhodothalassium salexigens DSM 2132</name>
    <dbReference type="NCBI Taxonomy" id="1188247"/>
    <lineage>
        <taxon>Bacteria</taxon>
        <taxon>Pseudomonadati</taxon>
        <taxon>Pseudomonadota</taxon>
        <taxon>Alphaproteobacteria</taxon>
        <taxon>Rhodothalassiales</taxon>
        <taxon>Rhodothalassiaceae</taxon>
        <taxon>Rhodothalassium</taxon>
    </lineage>
</organism>
<sequence>MTIDSAQATAIAGLQAAQTSFETSAVRLSQSAAGGAEGRIVKDIVDLRRSAVAFDANVRTVKASDEMLDTLLDRVDERA</sequence>
<dbReference type="InParanoid" id="A0A4R2PQ46"/>
<proteinExistence type="predicted"/>
<reference evidence="1 2" key="1">
    <citation type="submission" date="2019-03" db="EMBL/GenBank/DDBJ databases">
        <title>Genomic Encyclopedia of Type Strains, Phase IV (KMG-IV): sequencing the most valuable type-strain genomes for metagenomic binning, comparative biology and taxonomic classification.</title>
        <authorList>
            <person name="Goeker M."/>
        </authorList>
    </citation>
    <scope>NUCLEOTIDE SEQUENCE [LARGE SCALE GENOMIC DNA]</scope>
    <source>
        <strain evidence="1 2">DSM 2132</strain>
    </source>
</reference>
<evidence type="ECO:0008006" key="3">
    <source>
        <dbReference type="Google" id="ProtNLM"/>
    </source>
</evidence>
<keyword evidence="2" id="KW-1185">Reference proteome</keyword>
<dbReference type="RefSeq" id="WP_132707454.1">
    <property type="nucleotide sequence ID" value="NZ_JACIGF010000002.1"/>
</dbReference>
<evidence type="ECO:0000313" key="2">
    <source>
        <dbReference type="Proteomes" id="UP000295399"/>
    </source>
</evidence>
<name>A0A4R2PQ46_RHOSA</name>
<evidence type="ECO:0000313" key="1">
    <source>
        <dbReference type="EMBL" id="TCP37797.1"/>
    </source>
</evidence>
<comment type="caution">
    <text evidence="1">The sequence shown here is derived from an EMBL/GenBank/DDBJ whole genome shotgun (WGS) entry which is preliminary data.</text>
</comment>
<protein>
    <recommendedName>
        <fullName evidence="3">Flagellar basal body rod FlgEFG protein</fullName>
    </recommendedName>
</protein>
<accession>A0A4R2PQ46</accession>
<dbReference type="Proteomes" id="UP000295399">
    <property type="component" value="Unassembled WGS sequence"/>
</dbReference>
<gene>
    <name evidence="1" type="ORF">EV659_102204</name>
</gene>
<dbReference type="EMBL" id="SLXO01000002">
    <property type="protein sequence ID" value="TCP37797.1"/>
    <property type="molecule type" value="Genomic_DNA"/>
</dbReference>
<dbReference type="AlphaFoldDB" id="A0A4R2PQ46"/>